<accession>A0A380S7Y0</accession>
<evidence type="ECO:0000256" key="4">
    <source>
        <dbReference type="ARBA" id="ARBA00022840"/>
    </source>
</evidence>
<keyword evidence="4" id="KW-0067">ATP-binding</keyword>
<feature type="domain" description="ABC transmembrane type-1" evidence="9">
    <location>
        <begin position="40"/>
        <end position="314"/>
    </location>
</feature>
<dbReference type="Gene3D" id="3.40.50.300">
    <property type="entry name" value="P-loop containing nucleotide triphosphate hydrolases"/>
    <property type="match status" value="1"/>
</dbReference>
<feature type="transmembrane region" description="Helical" evidence="7">
    <location>
        <begin position="66"/>
        <end position="85"/>
    </location>
</feature>
<dbReference type="SUPFAM" id="SSF52540">
    <property type="entry name" value="P-loop containing nucleoside triphosphate hydrolases"/>
    <property type="match status" value="1"/>
</dbReference>
<proteinExistence type="predicted"/>
<sequence length="539" mass="60769">MFIENCQGFLFEFFIFSLVNLKKKLKRILWRGVLRFLPVALLASAADAALLWGIRSFMGILQGEAFFSLTLWLVLMVVLTALRFAFFAWKLNISEKWLFGAGSLVMGWFLHTLRSLSPRVFHTPEGDLKVETAYESTIVLQSNGGVFFQAVQAILQLLVFLPVLFYISWPLTLFLFVVVVPLVGWMQRRLHKMGPAEEHILTERSNFRSSLYLARKLFRRWSSRFERKDVSNDLMSQVRSLREDGLSVSLRKGVLSLVTESVSVLAMVFVLAFCALLISKGWMDGTGLVLFCSAVLLCYKPVKECARVMPQARSAMSALRVLEKFEALPSKKSDSSSVKKTFVPDADYLQITRGDFAYEGAFETLFSNFSLCWNTKNPVLVRGRNGVGKSTLLRLIAGLEEWDYGEITSNIPLKNNVFFVAQDLELPPLHLLEKLLAQTKFAAIVEFAHAARVDKIIAKDGMSGGERARVALAWALASDSSMVLLDEPFASVALADREPLLTAFLDTAELLHKWVVLVSHDVLSRELEQRFNVLEMDHA</sequence>
<dbReference type="Gene3D" id="1.20.1560.10">
    <property type="entry name" value="ABC transporter type 1, transmembrane domain"/>
    <property type="match status" value="1"/>
</dbReference>
<keyword evidence="5 7" id="KW-1133">Transmembrane helix</keyword>
<feature type="transmembrane region" description="Helical" evidence="7">
    <location>
        <begin position="163"/>
        <end position="185"/>
    </location>
</feature>
<dbReference type="PANTHER" id="PTHR43394:SF1">
    <property type="entry name" value="ATP-BINDING CASSETTE SUB-FAMILY B MEMBER 10, MITOCHONDRIAL"/>
    <property type="match status" value="1"/>
</dbReference>
<feature type="transmembrane region" description="Helical" evidence="7">
    <location>
        <begin position="32"/>
        <end position="54"/>
    </location>
</feature>
<dbReference type="Pfam" id="PF00005">
    <property type="entry name" value="ABC_tran"/>
    <property type="match status" value="1"/>
</dbReference>
<organism evidence="10 11">
    <name type="scientific">Fibrobacter succinogenes</name>
    <name type="common">Bacteroides succinogenes</name>
    <dbReference type="NCBI Taxonomy" id="833"/>
    <lineage>
        <taxon>Bacteria</taxon>
        <taxon>Pseudomonadati</taxon>
        <taxon>Fibrobacterota</taxon>
        <taxon>Fibrobacteria</taxon>
        <taxon>Fibrobacterales</taxon>
        <taxon>Fibrobacteraceae</taxon>
        <taxon>Fibrobacter</taxon>
    </lineage>
</organism>
<evidence type="ECO:0000256" key="1">
    <source>
        <dbReference type="ARBA" id="ARBA00004651"/>
    </source>
</evidence>
<dbReference type="InterPro" id="IPR011527">
    <property type="entry name" value="ABC1_TM_dom"/>
</dbReference>
<dbReference type="EMBL" id="UHJL01000004">
    <property type="protein sequence ID" value="SUQ25875.1"/>
    <property type="molecule type" value="Genomic_DNA"/>
</dbReference>
<dbReference type="InterPro" id="IPR036640">
    <property type="entry name" value="ABC1_TM_sf"/>
</dbReference>
<feature type="domain" description="ABC transporter" evidence="8">
    <location>
        <begin position="351"/>
        <end position="539"/>
    </location>
</feature>
<evidence type="ECO:0000256" key="3">
    <source>
        <dbReference type="ARBA" id="ARBA00022741"/>
    </source>
</evidence>
<dbReference type="GO" id="GO:0016887">
    <property type="term" value="F:ATP hydrolysis activity"/>
    <property type="evidence" value="ECO:0007669"/>
    <property type="project" value="InterPro"/>
</dbReference>
<dbReference type="AlphaFoldDB" id="A0A380S7Y0"/>
<dbReference type="SUPFAM" id="SSF90123">
    <property type="entry name" value="ABC transporter transmembrane region"/>
    <property type="match status" value="1"/>
</dbReference>
<evidence type="ECO:0000256" key="6">
    <source>
        <dbReference type="ARBA" id="ARBA00023136"/>
    </source>
</evidence>
<reference evidence="10 11" key="1">
    <citation type="submission" date="2017-08" db="EMBL/GenBank/DDBJ databases">
        <authorList>
            <person name="de Groot N.N."/>
        </authorList>
    </citation>
    <scope>NUCLEOTIDE SEQUENCE [LARGE SCALE GENOMIC DNA]</scope>
    <source>
        <strain evidence="10 11">HM2</strain>
    </source>
</reference>
<evidence type="ECO:0000256" key="2">
    <source>
        <dbReference type="ARBA" id="ARBA00022692"/>
    </source>
</evidence>
<dbReference type="PANTHER" id="PTHR43394">
    <property type="entry name" value="ATP-DEPENDENT PERMEASE MDL1, MITOCHONDRIAL"/>
    <property type="match status" value="1"/>
</dbReference>
<keyword evidence="6 7" id="KW-0472">Membrane</keyword>
<evidence type="ECO:0000256" key="7">
    <source>
        <dbReference type="SAM" id="Phobius"/>
    </source>
</evidence>
<dbReference type="PROSITE" id="PS50893">
    <property type="entry name" value="ABC_TRANSPORTER_2"/>
    <property type="match status" value="1"/>
</dbReference>
<protein>
    <submittedName>
        <fullName evidence="10">ABC-type multidrug transport system, ATPase and permease component</fullName>
    </submittedName>
</protein>
<evidence type="ECO:0000313" key="10">
    <source>
        <dbReference type="EMBL" id="SUQ25875.1"/>
    </source>
</evidence>
<dbReference type="GO" id="GO:0005886">
    <property type="term" value="C:plasma membrane"/>
    <property type="evidence" value="ECO:0007669"/>
    <property type="project" value="UniProtKB-SubCell"/>
</dbReference>
<dbReference type="InterPro" id="IPR003439">
    <property type="entry name" value="ABC_transporter-like_ATP-bd"/>
</dbReference>
<keyword evidence="2 7" id="KW-0812">Transmembrane</keyword>
<dbReference type="GO" id="GO:0015421">
    <property type="term" value="F:ABC-type oligopeptide transporter activity"/>
    <property type="evidence" value="ECO:0007669"/>
    <property type="project" value="TreeGrafter"/>
</dbReference>
<dbReference type="Proteomes" id="UP000255423">
    <property type="component" value="Unassembled WGS sequence"/>
</dbReference>
<dbReference type="SMART" id="SM00382">
    <property type="entry name" value="AAA"/>
    <property type="match status" value="1"/>
</dbReference>
<evidence type="ECO:0000259" key="8">
    <source>
        <dbReference type="PROSITE" id="PS50893"/>
    </source>
</evidence>
<dbReference type="InterPro" id="IPR039421">
    <property type="entry name" value="Type_1_exporter"/>
</dbReference>
<dbReference type="PROSITE" id="PS50929">
    <property type="entry name" value="ABC_TM1F"/>
    <property type="match status" value="1"/>
</dbReference>
<keyword evidence="3" id="KW-0547">Nucleotide-binding</keyword>
<dbReference type="InterPro" id="IPR003593">
    <property type="entry name" value="AAA+_ATPase"/>
</dbReference>
<dbReference type="InterPro" id="IPR027417">
    <property type="entry name" value="P-loop_NTPase"/>
</dbReference>
<evidence type="ECO:0000256" key="5">
    <source>
        <dbReference type="ARBA" id="ARBA00022989"/>
    </source>
</evidence>
<name>A0A380S7Y0_FIBSU</name>
<evidence type="ECO:0000313" key="11">
    <source>
        <dbReference type="Proteomes" id="UP000255423"/>
    </source>
</evidence>
<gene>
    <name evidence="10" type="ORF">SAMN05661053_2671</name>
</gene>
<comment type="subcellular location">
    <subcellularLocation>
        <location evidence="1">Cell membrane</location>
        <topology evidence="1">Multi-pass membrane protein</topology>
    </subcellularLocation>
</comment>
<dbReference type="GO" id="GO:0005524">
    <property type="term" value="F:ATP binding"/>
    <property type="evidence" value="ECO:0007669"/>
    <property type="project" value="UniProtKB-KW"/>
</dbReference>
<evidence type="ECO:0000259" key="9">
    <source>
        <dbReference type="PROSITE" id="PS50929"/>
    </source>
</evidence>
<feature type="transmembrane region" description="Helical" evidence="7">
    <location>
        <begin position="254"/>
        <end position="279"/>
    </location>
</feature>
<feature type="transmembrane region" description="Helical" evidence="7">
    <location>
        <begin position="97"/>
        <end position="116"/>
    </location>
</feature>